<dbReference type="Gene3D" id="1.25.40.20">
    <property type="entry name" value="Ankyrin repeat-containing domain"/>
    <property type="match status" value="3"/>
</dbReference>
<dbReference type="AlphaFoldDB" id="A0A8H5CT23"/>
<feature type="domain" description="Nephrocystin 3-like N-terminal" evidence="4">
    <location>
        <begin position="151"/>
        <end position="310"/>
    </location>
</feature>
<dbReference type="InterPro" id="IPR002110">
    <property type="entry name" value="Ankyrin_rpt"/>
</dbReference>
<feature type="repeat" description="ANK" evidence="3">
    <location>
        <begin position="731"/>
        <end position="763"/>
    </location>
</feature>
<dbReference type="SUPFAM" id="SSF52540">
    <property type="entry name" value="P-loop containing nucleoside triphosphate hydrolases"/>
    <property type="match status" value="1"/>
</dbReference>
<dbReference type="InterPro" id="IPR027417">
    <property type="entry name" value="P-loop_NTPase"/>
</dbReference>
<dbReference type="PROSITE" id="PS50088">
    <property type="entry name" value="ANK_REPEAT"/>
    <property type="match status" value="10"/>
</dbReference>
<keyword evidence="6" id="KW-1185">Reference proteome</keyword>
<feature type="repeat" description="ANK" evidence="3">
    <location>
        <begin position="896"/>
        <end position="928"/>
    </location>
</feature>
<reference evidence="5 6" key="1">
    <citation type="journal article" date="2020" name="ISME J.">
        <title>Uncovering the hidden diversity of litter-decomposition mechanisms in mushroom-forming fungi.</title>
        <authorList>
            <person name="Floudas D."/>
            <person name="Bentzer J."/>
            <person name="Ahren D."/>
            <person name="Johansson T."/>
            <person name="Persson P."/>
            <person name="Tunlid A."/>
        </authorList>
    </citation>
    <scope>NUCLEOTIDE SEQUENCE [LARGE SCALE GENOMIC DNA]</scope>
    <source>
        <strain evidence="5 6">CBS 291.85</strain>
    </source>
</reference>
<feature type="repeat" description="ANK" evidence="3">
    <location>
        <begin position="866"/>
        <end position="895"/>
    </location>
</feature>
<dbReference type="OrthoDB" id="194358at2759"/>
<feature type="repeat" description="ANK" evidence="3">
    <location>
        <begin position="663"/>
        <end position="695"/>
    </location>
</feature>
<accession>A0A8H5CT23</accession>
<dbReference type="PROSITE" id="PS50297">
    <property type="entry name" value="ANK_REP_REGION"/>
    <property type="match status" value="9"/>
</dbReference>
<dbReference type="Pfam" id="PF12796">
    <property type="entry name" value="Ank_2"/>
    <property type="match status" value="4"/>
</dbReference>
<feature type="repeat" description="ANK" evidence="3">
    <location>
        <begin position="797"/>
        <end position="829"/>
    </location>
</feature>
<dbReference type="EMBL" id="JAACJM010000095">
    <property type="protein sequence ID" value="KAF5347390.1"/>
    <property type="molecule type" value="Genomic_DNA"/>
</dbReference>
<evidence type="ECO:0000313" key="6">
    <source>
        <dbReference type="Proteomes" id="UP000559256"/>
    </source>
</evidence>
<proteinExistence type="predicted"/>
<name>A0A8H5CT23_9AGAR</name>
<protein>
    <recommendedName>
        <fullName evidence="4">Nephrocystin 3-like N-terminal domain-containing protein</fullName>
    </recommendedName>
</protein>
<dbReference type="PANTHER" id="PTHR24171">
    <property type="entry name" value="ANKYRIN REPEAT DOMAIN-CONTAINING PROTEIN 39-RELATED"/>
    <property type="match status" value="1"/>
</dbReference>
<dbReference type="InterPro" id="IPR056884">
    <property type="entry name" value="NPHP3-like_N"/>
</dbReference>
<dbReference type="PANTHER" id="PTHR24171:SF9">
    <property type="entry name" value="ANKYRIN REPEAT DOMAIN-CONTAINING PROTEIN 39"/>
    <property type="match status" value="1"/>
</dbReference>
<feature type="repeat" description="ANK" evidence="3">
    <location>
        <begin position="929"/>
        <end position="961"/>
    </location>
</feature>
<dbReference type="Proteomes" id="UP000559256">
    <property type="component" value="Unassembled WGS sequence"/>
</dbReference>
<dbReference type="SMART" id="SM00248">
    <property type="entry name" value="ANK"/>
    <property type="match status" value="14"/>
</dbReference>
<comment type="caution">
    <text evidence="5">The sequence shown here is derived from an EMBL/GenBank/DDBJ whole genome shotgun (WGS) entry which is preliminary data.</text>
</comment>
<organism evidence="5 6">
    <name type="scientific">Tetrapyrgos nigripes</name>
    <dbReference type="NCBI Taxonomy" id="182062"/>
    <lineage>
        <taxon>Eukaryota</taxon>
        <taxon>Fungi</taxon>
        <taxon>Dikarya</taxon>
        <taxon>Basidiomycota</taxon>
        <taxon>Agaricomycotina</taxon>
        <taxon>Agaricomycetes</taxon>
        <taxon>Agaricomycetidae</taxon>
        <taxon>Agaricales</taxon>
        <taxon>Marasmiineae</taxon>
        <taxon>Marasmiaceae</taxon>
        <taxon>Tetrapyrgos</taxon>
    </lineage>
</organism>
<dbReference type="Gene3D" id="3.40.50.300">
    <property type="entry name" value="P-loop containing nucleotide triphosphate hydrolases"/>
    <property type="match status" value="1"/>
</dbReference>
<evidence type="ECO:0000259" key="4">
    <source>
        <dbReference type="Pfam" id="PF24883"/>
    </source>
</evidence>
<dbReference type="Pfam" id="PF24883">
    <property type="entry name" value="NPHP3_N"/>
    <property type="match status" value="1"/>
</dbReference>
<dbReference type="InterPro" id="IPR036770">
    <property type="entry name" value="Ankyrin_rpt-contain_sf"/>
</dbReference>
<evidence type="ECO:0000256" key="1">
    <source>
        <dbReference type="ARBA" id="ARBA00022737"/>
    </source>
</evidence>
<dbReference type="SUPFAM" id="SSF48403">
    <property type="entry name" value="Ankyrin repeat"/>
    <property type="match status" value="2"/>
</dbReference>
<sequence>MSYILYKGSRTHPAIIRRMLGYHLADADWDLQTTHPSGWHPNPTQSDPIGALDYFLHAVHDGQSIMTGGNSLNILNVHGNQYQAFNIDNSQTVDSHNVYRDFSNATIQAGGNININQIMRNANDSPAIQSWINAPNPSSNFIAAYDKITEGTGEWLLKDSKFVEWKQKGGLLWLQGKAGSGKTFLLTKAIGSLKAENHNVPYFYFDTRDQSKAKMTYRGILASLMLDTGLQLNSAQLKSLYERYNSGRDQMPADAMKSTLLGLLKQGSSSIYIFMDAFDECQIQDQHYVTEFIQELLGLGARIHIFVSCRYPVNHIGMNIGTYKISLNEEVVEGDIEIYIQKSLQARELFVKISGEVTEALLHGSHGQIRWVDCQIQYFQQLGSWRAIRKALKSLPKTLEETYEQALNAIKKEHKEDAQAILKWLLFGNDELTMEMLAEILRIDFEQQSLDDPEPIQGYELCSIISSTLVVVQQVTRWGGQQDILQLGHPSVKEYIVSEEIKESSAKLFQINDQLAHEFIAQCCLIYLVVCGKYGHINWELFPLAYYAARRWTGHVRNLQPLGDPVNSLSLHLLTDTNTSCLSLMNMTHYSAKATAGSALPFYYASMVNLPNMISLMIKNAEDVNAQGGQYGTALQAASWEGNVDIVKLLLENGADVNAQGGQYGSALQAASYRGYVDIVKLLLENGADVNTQGGEYGNALQAASIPYGGGVDIIKLLLENGADVNAQGGHYGSALQACSYRGYVDIVKLLLENGAGVSAQGGQYGSALQAASYRGYVDIVKLLLENGADVNAQGGEYGNTLNAASQRGNVDIVKLLLENGADINAQCGAYGNALQAASCEGEVDIVKLLLENGADVNAQGGVYGNALHAASYVREVDILKLLLQNGGDVNAQGGEYGNALQAASYIGRVDIVKLLLENGADVNAQGGKYGNALQVASFEGGVDIVKLLLENGADVNAQGGRYGNALQGASYGGEVDIVKFLLEKGADINIEGGKYGTALQAASISAFDSDYDYVKLVEVLLDNGADINSQGGKYESALQAAAIKGKEKIFDLLIQRGATPIDPIFTIFQKDPKIPFPLMDNEPADHQIYCPLFWNM</sequence>
<evidence type="ECO:0000256" key="3">
    <source>
        <dbReference type="PROSITE-ProRule" id="PRU00023"/>
    </source>
</evidence>
<keyword evidence="2 3" id="KW-0040">ANK repeat</keyword>
<feature type="repeat" description="ANK" evidence="3">
    <location>
        <begin position="764"/>
        <end position="796"/>
    </location>
</feature>
<keyword evidence="1" id="KW-0677">Repeat</keyword>
<evidence type="ECO:0000313" key="5">
    <source>
        <dbReference type="EMBL" id="KAF5347390.1"/>
    </source>
</evidence>
<feature type="repeat" description="ANK" evidence="3">
    <location>
        <begin position="830"/>
        <end position="862"/>
    </location>
</feature>
<evidence type="ECO:0000256" key="2">
    <source>
        <dbReference type="ARBA" id="ARBA00023043"/>
    </source>
</evidence>
<dbReference type="Pfam" id="PF00023">
    <property type="entry name" value="Ank"/>
    <property type="match status" value="1"/>
</dbReference>
<feature type="repeat" description="ANK" evidence="3">
    <location>
        <begin position="962"/>
        <end position="994"/>
    </location>
</feature>
<gene>
    <name evidence="5" type="ORF">D9758_011303</name>
</gene>
<feature type="repeat" description="ANK" evidence="3">
    <location>
        <begin position="630"/>
        <end position="662"/>
    </location>
</feature>